<comment type="subcellular location">
    <subcellularLocation>
        <location evidence="1">Membrane</location>
        <topology evidence="1">Single-pass type IV membrane protein</topology>
    </subcellularLocation>
</comment>
<evidence type="ECO:0000256" key="8">
    <source>
        <dbReference type="ARBA" id="ARBA00023136"/>
    </source>
</evidence>
<evidence type="ECO:0000256" key="7">
    <source>
        <dbReference type="ARBA" id="ARBA00023054"/>
    </source>
</evidence>
<proteinExistence type="inferred from homology"/>
<dbReference type="STRING" id="402676.B6K7I9"/>
<evidence type="ECO:0000256" key="5">
    <source>
        <dbReference type="ARBA" id="ARBA00022927"/>
    </source>
</evidence>
<accession>B6K7I9</accession>
<comment type="similarity">
    <text evidence="2">Belongs to the syntaxin family.</text>
</comment>
<dbReference type="JaponicusDB" id="SJAG_04701">
    <property type="gene designation" value="ufe1"/>
</dbReference>
<dbReference type="VEuPathDB" id="FungiDB:SJAG_04701"/>
<keyword evidence="4 10" id="KW-0812">Transmembrane</keyword>
<dbReference type="EMBL" id="KE651168">
    <property type="protein sequence ID" value="EEB09493.1"/>
    <property type="molecule type" value="Genomic_DNA"/>
</dbReference>
<evidence type="ECO:0000256" key="4">
    <source>
        <dbReference type="ARBA" id="ARBA00022692"/>
    </source>
</evidence>
<keyword evidence="7 9" id="KW-0175">Coiled coil</keyword>
<dbReference type="GeneID" id="7051492"/>
<dbReference type="PANTHER" id="PTHR15959">
    <property type="entry name" value="SYNTAXIN-18"/>
    <property type="match status" value="1"/>
</dbReference>
<sequence length="321" mass="37389">MTDRTLDFFRLIEKDSNVKLAELSLRRPKTKDFDDSFLNEARIIYNSIYKLQVFLSRIRHAYLKSIHVRNYSALTKPLMECSREELDKLELSDVQRDEIDQEASTIINICVSRIKALEQAEENTKTELGEKHWYEGLKNPEKRARKELLLAHHSGVLWFLQNSLSKVSETLFTLQETRFEQAKTSSLLNNNWQNRSYSPPPRVQLSQSDFSQNLSQTQIQELEDENELLLQEFEDTMQRVQYTSRSLNEIIRLQAEISKQLSLQAAQTDKLYEDAMITSDTISSGNTQLKQARSRNSRAAKGLFIVFLILSFLLVAFDRIL</sequence>
<dbReference type="PANTHER" id="PTHR15959:SF0">
    <property type="entry name" value="SYNTAXIN-18"/>
    <property type="match status" value="1"/>
</dbReference>
<name>B6K7I9_SCHJY</name>
<evidence type="ECO:0000256" key="1">
    <source>
        <dbReference type="ARBA" id="ARBA00004211"/>
    </source>
</evidence>
<dbReference type="GO" id="GO:0031201">
    <property type="term" value="C:SNARE complex"/>
    <property type="evidence" value="ECO:0000318"/>
    <property type="project" value="GO_Central"/>
</dbReference>
<keyword evidence="8 10" id="KW-0472">Membrane</keyword>
<evidence type="ECO:0000313" key="11">
    <source>
        <dbReference type="EMBL" id="EEB09493.1"/>
    </source>
</evidence>
<dbReference type="eggNOG" id="KOG3894">
    <property type="taxonomic scope" value="Eukaryota"/>
</dbReference>
<reference evidence="11 13" key="1">
    <citation type="journal article" date="2011" name="Science">
        <title>Comparative functional genomics of the fission yeasts.</title>
        <authorList>
            <person name="Rhind N."/>
            <person name="Chen Z."/>
            <person name="Yassour M."/>
            <person name="Thompson D.A."/>
            <person name="Haas B.J."/>
            <person name="Habib N."/>
            <person name="Wapinski I."/>
            <person name="Roy S."/>
            <person name="Lin M.F."/>
            <person name="Heiman D.I."/>
            <person name="Young S.K."/>
            <person name="Furuya K."/>
            <person name="Guo Y."/>
            <person name="Pidoux A."/>
            <person name="Chen H.M."/>
            <person name="Robbertse B."/>
            <person name="Goldberg J.M."/>
            <person name="Aoki K."/>
            <person name="Bayne E.H."/>
            <person name="Berlin A.M."/>
            <person name="Desjardins C.A."/>
            <person name="Dobbs E."/>
            <person name="Dukaj L."/>
            <person name="Fan L."/>
            <person name="FitzGerald M.G."/>
            <person name="French C."/>
            <person name="Gujja S."/>
            <person name="Hansen K."/>
            <person name="Keifenheim D."/>
            <person name="Levin J.Z."/>
            <person name="Mosher R.A."/>
            <person name="Mueller C.A."/>
            <person name="Pfiffner J."/>
            <person name="Priest M."/>
            <person name="Russ C."/>
            <person name="Smialowska A."/>
            <person name="Swoboda P."/>
            <person name="Sykes S.M."/>
            <person name="Vaughn M."/>
            <person name="Vengrova S."/>
            <person name="Yoder R."/>
            <person name="Zeng Q."/>
            <person name="Allshire R."/>
            <person name="Baulcombe D."/>
            <person name="Birren B.W."/>
            <person name="Brown W."/>
            <person name="Ekwall K."/>
            <person name="Kellis M."/>
            <person name="Leatherwood J."/>
            <person name="Levin H."/>
            <person name="Margalit H."/>
            <person name="Martienssen R."/>
            <person name="Nieduszynski C.A."/>
            <person name="Spatafora J.W."/>
            <person name="Friedman N."/>
            <person name="Dalgaard J.Z."/>
            <person name="Baumann P."/>
            <person name="Niki H."/>
            <person name="Regev A."/>
            <person name="Nusbaum C."/>
        </authorList>
    </citation>
    <scope>NUCLEOTIDE SEQUENCE [LARGE SCALE GENOMIC DNA]</scope>
    <source>
        <strain evidence="13">yFS275 / FY16936</strain>
    </source>
</reference>
<dbReference type="OrthoDB" id="342981at2759"/>
<organism evidence="11 13">
    <name type="scientific">Schizosaccharomyces japonicus (strain yFS275 / FY16936)</name>
    <name type="common">Fission yeast</name>
    <dbReference type="NCBI Taxonomy" id="402676"/>
    <lineage>
        <taxon>Eukaryota</taxon>
        <taxon>Fungi</taxon>
        <taxon>Dikarya</taxon>
        <taxon>Ascomycota</taxon>
        <taxon>Taphrinomycotina</taxon>
        <taxon>Schizosaccharomycetes</taxon>
        <taxon>Schizosaccharomycetales</taxon>
        <taxon>Schizosaccharomycetaceae</taxon>
        <taxon>Schizosaccharomyces</taxon>
    </lineage>
</organism>
<dbReference type="GO" id="GO:0006890">
    <property type="term" value="P:retrograde vesicle-mediated transport, Golgi to endoplasmic reticulum"/>
    <property type="evidence" value="ECO:0000318"/>
    <property type="project" value="GO_Central"/>
</dbReference>
<dbReference type="AlphaFoldDB" id="B6K7I9"/>
<evidence type="ECO:0000256" key="6">
    <source>
        <dbReference type="ARBA" id="ARBA00022989"/>
    </source>
</evidence>
<feature type="coiled-coil region" evidence="9">
    <location>
        <begin position="212"/>
        <end position="239"/>
    </location>
</feature>
<evidence type="ECO:0000256" key="9">
    <source>
        <dbReference type="SAM" id="Coils"/>
    </source>
</evidence>
<feature type="transmembrane region" description="Helical" evidence="10">
    <location>
        <begin position="299"/>
        <end position="317"/>
    </location>
</feature>
<evidence type="ECO:0000313" key="12">
    <source>
        <dbReference type="JaponicusDB" id="SJAG_04701"/>
    </source>
</evidence>
<dbReference type="GO" id="GO:0005783">
    <property type="term" value="C:endoplasmic reticulum"/>
    <property type="evidence" value="ECO:0000318"/>
    <property type="project" value="GO_Central"/>
</dbReference>
<dbReference type="OMA" id="RLQFQQY"/>
<keyword evidence="3" id="KW-0813">Transport</keyword>
<keyword evidence="5" id="KW-0653">Protein transport</keyword>
<evidence type="ECO:0000313" key="13">
    <source>
        <dbReference type="Proteomes" id="UP000001744"/>
    </source>
</evidence>
<evidence type="ECO:0000256" key="10">
    <source>
        <dbReference type="SAM" id="Phobius"/>
    </source>
</evidence>
<keyword evidence="6 10" id="KW-1133">Transmembrane helix</keyword>
<dbReference type="GO" id="GO:0015031">
    <property type="term" value="P:protein transport"/>
    <property type="evidence" value="ECO:0007669"/>
    <property type="project" value="UniProtKB-KW"/>
</dbReference>
<dbReference type="HOGENOM" id="CLU_038403_0_0_1"/>
<dbReference type="RefSeq" id="XP_002175786.1">
    <property type="nucleotide sequence ID" value="XM_002175750.2"/>
</dbReference>
<dbReference type="Gene3D" id="1.20.5.110">
    <property type="match status" value="1"/>
</dbReference>
<protein>
    <submittedName>
        <fullName evidence="11">SNARE Ufe1</fullName>
    </submittedName>
</protein>
<evidence type="ECO:0000256" key="2">
    <source>
        <dbReference type="ARBA" id="ARBA00009063"/>
    </source>
</evidence>
<keyword evidence="13" id="KW-1185">Reference proteome</keyword>
<evidence type="ECO:0000256" key="3">
    <source>
        <dbReference type="ARBA" id="ARBA00022448"/>
    </source>
</evidence>
<gene>
    <name evidence="12" type="primary">ufe1</name>
    <name evidence="11" type="ORF">SJAG_04701</name>
</gene>
<dbReference type="Proteomes" id="UP000001744">
    <property type="component" value="Unassembled WGS sequence"/>
</dbReference>